<dbReference type="Pfam" id="PF19086">
    <property type="entry name" value="Terpene_syn_C_2"/>
    <property type="match status" value="1"/>
</dbReference>
<sequence length="334" mass="36844">MDGEALWSIEFDCPIPSRISPYADSVQNWLPGWLRRSGLPLDDHAAARLHRHGFARYAGRLYPTASHTDLRTLTALFTWFFLLDDACDGTAGPDPDYVRGLRDGILRILRNGPRSRHPGFTGPLRRQLTDAWRVPSRRLSPAARDRFVDAVAHHLDGVLIEADNKAVGRQPTVPEYVELRRATSAAYVSYTLVEFATGRPLPDAVYHHPAVREYATTGNDLLSWFNDVLSLARDTATAGGHNLVLAVARAEGLPERAAVQAVVRRWQRTMDGFAALRAAVPSFGPGIDEALGDYLDGVAYSVRGTIDWSLESSRYRQSGGRTVSVPPAAPPELR</sequence>
<dbReference type="EMBL" id="RBKT01000001">
    <property type="protein sequence ID" value="RKR89684.1"/>
    <property type="molecule type" value="Genomic_DNA"/>
</dbReference>
<comment type="caution">
    <text evidence="3">The sequence shown here is derived from an EMBL/GenBank/DDBJ whole genome shotgun (WGS) entry which is preliminary data.</text>
</comment>
<dbReference type="SUPFAM" id="SSF48576">
    <property type="entry name" value="Terpenoid synthases"/>
    <property type="match status" value="1"/>
</dbReference>
<gene>
    <name evidence="3" type="ORF">BDK92_4040</name>
</gene>
<dbReference type="InterPro" id="IPR008949">
    <property type="entry name" value="Isoprenoid_synthase_dom_sf"/>
</dbReference>
<keyword evidence="2" id="KW-0479">Metal-binding</keyword>
<evidence type="ECO:0000256" key="1">
    <source>
        <dbReference type="ARBA" id="ARBA00023239"/>
    </source>
</evidence>
<reference evidence="3 4" key="1">
    <citation type="submission" date="2018-10" db="EMBL/GenBank/DDBJ databases">
        <title>Sequencing the genomes of 1000 actinobacteria strains.</title>
        <authorList>
            <person name="Klenk H.-P."/>
        </authorList>
    </citation>
    <scope>NUCLEOTIDE SEQUENCE [LARGE SCALE GENOMIC DNA]</scope>
    <source>
        <strain evidence="3 4">DSM 45175</strain>
    </source>
</reference>
<comment type="similarity">
    <text evidence="2">Belongs to the terpene synthase family.</text>
</comment>
<organism evidence="3 4">
    <name type="scientific">Micromonospora pisi</name>
    <dbReference type="NCBI Taxonomy" id="589240"/>
    <lineage>
        <taxon>Bacteria</taxon>
        <taxon>Bacillati</taxon>
        <taxon>Actinomycetota</taxon>
        <taxon>Actinomycetes</taxon>
        <taxon>Micromonosporales</taxon>
        <taxon>Micromonosporaceae</taxon>
        <taxon>Micromonospora</taxon>
    </lineage>
</organism>
<dbReference type="InterPro" id="IPR034686">
    <property type="entry name" value="Terpene_cyclase-like_2"/>
</dbReference>
<accession>A0A495JMV3</accession>
<dbReference type="GO" id="GO:0010333">
    <property type="term" value="F:terpene synthase activity"/>
    <property type="evidence" value="ECO:0007669"/>
    <property type="project" value="InterPro"/>
</dbReference>
<evidence type="ECO:0000313" key="4">
    <source>
        <dbReference type="Proteomes" id="UP000277671"/>
    </source>
</evidence>
<keyword evidence="4" id="KW-1185">Reference proteome</keyword>
<dbReference type="Gene3D" id="1.10.600.10">
    <property type="entry name" value="Farnesyl Diphosphate Synthase"/>
    <property type="match status" value="1"/>
</dbReference>
<dbReference type="GO" id="GO:0046872">
    <property type="term" value="F:metal ion binding"/>
    <property type="evidence" value="ECO:0007669"/>
    <property type="project" value="UniProtKB-KW"/>
</dbReference>
<protein>
    <recommendedName>
        <fullName evidence="2">Terpene synthase</fullName>
        <ecNumber evidence="2">4.2.3.-</ecNumber>
    </recommendedName>
</protein>
<evidence type="ECO:0000313" key="3">
    <source>
        <dbReference type="EMBL" id="RKR89684.1"/>
    </source>
</evidence>
<keyword evidence="1 2" id="KW-0456">Lyase</keyword>
<dbReference type="OrthoDB" id="2989600at2"/>
<name>A0A495JMV3_9ACTN</name>
<dbReference type="SFLD" id="SFLDG01020">
    <property type="entry name" value="Terpene_Cyclase_Like_2"/>
    <property type="match status" value="1"/>
</dbReference>
<dbReference type="EC" id="4.2.3.-" evidence="2"/>
<dbReference type="AlphaFoldDB" id="A0A495JMV3"/>
<dbReference type="SFLD" id="SFLDS00005">
    <property type="entry name" value="Isoprenoid_Synthase_Type_I"/>
    <property type="match status" value="1"/>
</dbReference>
<proteinExistence type="inferred from homology"/>
<evidence type="ECO:0000256" key="2">
    <source>
        <dbReference type="RuleBase" id="RU366034"/>
    </source>
</evidence>
<comment type="cofactor">
    <cofactor evidence="2">
        <name>Mg(2+)</name>
        <dbReference type="ChEBI" id="CHEBI:18420"/>
    </cofactor>
</comment>
<dbReference type="PANTHER" id="PTHR35201:SF4">
    <property type="entry name" value="BETA-PINACENE SYNTHASE-RELATED"/>
    <property type="match status" value="1"/>
</dbReference>
<dbReference type="PANTHER" id="PTHR35201">
    <property type="entry name" value="TERPENE SYNTHASE"/>
    <property type="match status" value="1"/>
</dbReference>
<dbReference type="Proteomes" id="UP000277671">
    <property type="component" value="Unassembled WGS sequence"/>
</dbReference>
<keyword evidence="2" id="KW-0460">Magnesium</keyword>